<sequence length="124" mass="13278">MKPFFRLLSAVLFLLPFGLMAQSPVGNWKMSVPDGNGNMVPLKVTISDQGTYAVDFGADGTIETKGKYTLDGAKMTIQDSEGSDCTGQGVYTIKVEGDTLTMTRVSDACENRSGPEGIMVMQKA</sequence>
<keyword evidence="3" id="KW-1185">Reference proteome</keyword>
<dbReference type="AlphaFoldDB" id="F4L7C8"/>
<accession>F4L7C8</accession>
<keyword evidence="1" id="KW-0732">Signal</keyword>
<proteinExistence type="predicted"/>
<feature type="chain" id="PRO_5003317653" description="Lipocalin-like domain-containing protein" evidence="1">
    <location>
        <begin position="22"/>
        <end position="124"/>
    </location>
</feature>
<protein>
    <recommendedName>
        <fullName evidence="4">Lipocalin-like domain-containing protein</fullName>
    </recommendedName>
</protein>
<name>F4L7C8_HALH1</name>
<feature type="signal peptide" evidence="1">
    <location>
        <begin position="1"/>
        <end position="21"/>
    </location>
</feature>
<evidence type="ECO:0000313" key="2">
    <source>
        <dbReference type="EMBL" id="AEE53155.1"/>
    </source>
</evidence>
<dbReference type="KEGG" id="hhy:Halhy_5330"/>
<evidence type="ECO:0000256" key="1">
    <source>
        <dbReference type="SAM" id="SignalP"/>
    </source>
</evidence>
<dbReference type="HOGENOM" id="CLU_2000717_0_0_10"/>
<reference key="2">
    <citation type="submission" date="2011-04" db="EMBL/GenBank/DDBJ databases">
        <title>Complete sequence of chromosome of Haliscomenobacter hydrossis DSM 1100.</title>
        <authorList>
            <consortium name="US DOE Joint Genome Institute (JGI-PGF)"/>
            <person name="Lucas S."/>
            <person name="Han J."/>
            <person name="Lapidus A."/>
            <person name="Bruce D."/>
            <person name="Goodwin L."/>
            <person name="Pitluck S."/>
            <person name="Peters L."/>
            <person name="Kyrpides N."/>
            <person name="Mavromatis K."/>
            <person name="Ivanova N."/>
            <person name="Ovchinnikova G."/>
            <person name="Pagani I."/>
            <person name="Daligault H."/>
            <person name="Detter J.C."/>
            <person name="Han C."/>
            <person name="Land M."/>
            <person name="Hauser L."/>
            <person name="Markowitz V."/>
            <person name="Cheng J.-F."/>
            <person name="Hugenholtz P."/>
            <person name="Woyke T."/>
            <person name="Wu D."/>
            <person name="Verbarg S."/>
            <person name="Frueling A."/>
            <person name="Brambilla E."/>
            <person name="Klenk H.-P."/>
            <person name="Eisen J.A."/>
        </authorList>
    </citation>
    <scope>NUCLEOTIDE SEQUENCE</scope>
    <source>
        <strain>DSM 1100</strain>
    </source>
</reference>
<dbReference type="RefSeq" id="WP_013767689.1">
    <property type="nucleotide sequence ID" value="NC_015510.1"/>
</dbReference>
<evidence type="ECO:0000313" key="3">
    <source>
        <dbReference type="Proteomes" id="UP000008461"/>
    </source>
</evidence>
<reference evidence="2 3" key="1">
    <citation type="journal article" date="2011" name="Stand. Genomic Sci.">
        <title>Complete genome sequence of Haliscomenobacter hydrossis type strain (O).</title>
        <authorList>
            <consortium name="US DOE Joint Genome Institute (JGI-PGF)"/>
            <person name="Daligault H."/>
            <person name="Lapidus A."/>
            <person name="Zeytun A."/>
            <person name="Nolan M."/>
            <person name="Lucas S."/>
            <person name="Del Rio T.G."/>
            <person name="Tice H."/>
            <person name="Cheng J.F."/>
            <person name="Tapia R."/>
            <person name="Han C."/>
            <person name="Goodwin L."/>
            <person name="Pitluck S."/>
            <person name="Liolios K."/>
            <person name="Pagani I."/>
            <person name="Ivanova N."/>
            <person name="Huntemann M."/>
            <person name="Mavromatis K."/>
            <person name="Mikhailova N."/>
            <person name="Pati A."/>
            <person name="Chen A."/>
            <person name="Palaniappan K."/>
            <person name="Land M."/>
            <person name="Hauser L."/>
            <person name="Brambilla E.M."/>
            <person name="Rohde M."/>
            <person name="Verbarg S."/>
            <person name="Goker M."/>
            <person name="Bristow J."/>
            <person name="Eisen J.A."/>
            <person name="Markowitz V."/>
            <person name="Hugenholtz P."/>
            <person name="Kyrpides N.C."/>
            <person name="Klenk H.P."/>
            <person name="Woyke T."/>
        </authorList>
    </citation>
    <scope>NUCLEOTIDE SEQUENCE [LARGE SCALE GENOMIC DNA]</scope>
    <source>
        <strain evidence="3">ATCC 27775 / DSM 1100 / LMG 10767 / O</strain>
    </source>
</reference>
<evidence type="ECO:0008006" key="4">
    <source>
        <dbReference type="Google" id="ProtNLM"/>
    </source>
</evidence>
<dbReference type="OrthoDB" id="1495281at2"/>
<dbReference type="Proteomes" id="UP000008461">
    <property type="component" value="Chromosome"/>
</dbReference>
<dbReference type="EMBL" id="CP002691">
    <property type="protein sequence ID" value="AEE53155.1"/>
    <property type="molecule type" value="Genomic_DNA"/>
</dbReference>
<gene>
    <name evidence="2" type="ordered locus">Halhy_5330</name>
</gene>
<organism evidence="2 3">
    <name type="scientific">Haliscomenobacter hydrossis (strain ATCC 27775 / DSM 1100 / LMG 10767 / O)</name>
    <dbReference type="NCBI Taxonomy" id="760192"/>
    <lineage>
        <taxon>Bacteria</taxon>
        <taxon>Pseudomonadati</taxon>
        <taxon>Bacteroidota</taxon>
        <taxon>Saprospiria</taxon>
        <taxon>Saprospirales</taxon>
        <taxon>Haliscomenobacteraceae</taxon>
        <taxon>Haliscomenobacter</taxon>
    </lineage>
</organism>